<dbReference type="Proteomes" id="UP000823886">
    <property type="component" value="Unassembled WGS sequence"/>
</dbReference>
<feature type="transmembrane region" description="Helical" evidence="1">
    <location>
        <begin position="150"/>
        <end position="176"/>
    </location>
</feature>
<dbReference type="Pfam" id="PF06182">
    <property type="entry name" value="ABC2_membrane_6"/>
    <property type="match status" value="1"/>
</dbReference>
<dbReference type="AlphaFoldDB" id="A0A9D2TCV0"/>
<sequence>MLKRWLRYLSLYWKFQKQNIKSLAEYKADFLMLLFFTGFSQLCALAVLGILYSNIPQIQGWNLWEILWLYSFLLFSEGCINFFFQGTWKIAQMINAAELDRFLVRPVPMGLQMVTARIDFDGLHKMLIASAVFLLGVSHCSISWSPGKVLLLLVFLLESCILRVCMIWLASCASFWMEGGKNNLNFFLISIGEMAKYPLTIYPALLKNIFAYLIPYAFVSYYPAGYLLGKEGMTAGVLLTPLVCLLLLLLSKAALTRGLARYESSGN</sequence>
<dbReference type="PANTHER" id="PTHR36833">
    <property type="entry name" value="SLR0610 PROTEIN-RELATED"/>
    <property type="match status" value="1"/>
</dbReference>
<reference evidence="2" key="2">
    <citation type="submission" date="2021-04" db="EMBL/GenBank/DDBJ databases">
        <authorList>
            <person name="Gilroy R."/>
        </authorList>
    </citation>
    <scope>NUCLEOTIDE SEQUENCE</scope>
    <source>
        <strain evidence="2">ChiBcec2-3848</strain>
    </source>
</reference>
<protein>
    <submittedName>
        <fullName evidence="2">ABC-2 family transporter protein</fullName>
    </submittedName>
</protein>
<feature type="transmembrane region" description="Helical" evidence="1">
    <location>
        <begin position="197"/>
        <end position="218"/>
    </location>
</feature>
<accession>A0A9D2TCV0</accession>
<comment type="caution">
    <text evidence="2">The sequence shown here is derived from an EMBL/GenBank/DDBJ whole genome shotgun (WGS) entry which is preliminary data.</text>
</comment>
<feature type="transmembrane region" description="Helical" evidence="1">
    <location>
        <begin position="126"/>
        <end position="144"/>
    </location>
</feature>
<dbReference type="PANTHER" id="PTHR36833:SF1">
    <property type="entry name" value="INTEGRAL MEMBRANE TRANSPORT PROTEIN"/>
    <property type="match status" value="1"/>
</dbReference>
<name>A0A9D2TCV0_9FIRM</name>
<keyword evidence="1" id="KW-0472">Membrane</keyword>
<proteinExistence type="predicted"/>
<reference evidence="2" key="1">
    <citation type="journal article" date="2021" name="PeerJ">
        <title>Extensive microbial diversity within the chicken gut microbiome revealed by metagenomics and culture.</title>
        <authorList>
            <person name="Gilroy R."/>
            <person name="Ravi A."/>
            <person name="Getino M."/>
            <person name="Pursley I."/>
            <person name="Horton D.L."/>
            <person name="Alikhan N.F."/>
            <person name="Baker D."/>
            <person name="Gharbi K."/>
            <person name="Hall N."/>
            <person name="Watson M."/>
            <person name="Adriaenssens E.M."/>
            <person name="Foster-Nyarko E."/>
            <person name="Jarju S."/>
            <person name="Secka A."/>
            <person name="Antonio M."/>
            <person name="Oren A."/>
            <person name="Chaudhuri R.R."/>
            <person name="La Ragione R."/>
            <person name="Hildebrand F."/>
            <person name="Pallen M.J."/>
        </authorList>
    </citation>
    <scope>NUCLEOTIDE SEQUENCE</scope>
    <source>
        <strain evidence="2">ChiBcec2-3848</strain>
    </source>
</reference>
<evidence type="ECO:0000256" key="1">
    <source>
        <dbReference type="SAM" id="Phobius"/>
    </source>
</evidence>
<evidence type="ECO:0000313" key="3">
    <source>
        <dbReference type="Proteomes" id="UP000823886"/>
    </source>
</evidence>
<keyword evidence="1" id="KW-0812">Transmembrane</keyword>
<gene>
    <name evidence="2" type="ORF">H9753_10755</name>
</gene>
<organism evidence="2 3">
    <name type="scientific">Candidatus Blautia merdavium</name>
    <dbReference type="NCBI Taxonomy" id="2838494"/>
    <lineage>
        <taxon>Bacteria</taxon>
        <taxon>Bacillati</taxon>
        <taxon>Bacillota</taxon>
        <taxon>Clostridia</taxon>
        <taxon>Lachnospirales</taxon>
        <taxon>Lachnospiraceae</taxon>
        <taxon>Blautia</taxon>
    </lineage>
</organism>
<feature type="transmembrane region" description="Helical" evidence="1">
    <location>
        <begin position="67"/>
        <end position="84"/>
    </location>
</feature>
<feature type="transmembrane region" description="Helical" evidence="1">
    <location>
        <begin position="238"/>
        <end position="255"/>
    </location>
</feature>
<keyword evidence="1" id="KW-1133">Transmembrane helix</keyword>
<feature type="transmembrane region" description="Helical" evidence="1">
    <location>
        <begin position="30"/>
        <end position="55"/>
    </location>
</feature>
<dbReference type="InterPro" id="IPR010390">
    <property type="entry name" value="ABC-2_transporter-like"/>
</dbReference>
<dbReference type="EMBL" id="DWVZ01000145">
    <property type="protein sequence ID" value="HJC64078.1"/>
    <property type="molecule type" value="Genomic_DNA"/>
</dbReference>
<evidence type="ECO:0000313" key="2">
    <source>
        <dbReference type="EMBL" id="HJC64078.1"/>
    </source>
</evidence>